<proteinExistence type="predicted"/>
<keyword evidence="2" id="KW-1185">Reference proteome</keyword>
<evidence type="ECO:0000313" key="2">
    <source>
        <dbReference type="Proteomes" id="UP000214747"/>
    </source>
</evidence>
<dbReference type="Proteomes" id="UP000214747">
    <property type="component" value="Unassembled WGS sequence"/>
</dbReference>
<evidence type="ECO:0000313" key="1">
    <source>
        <dbReference type="EMBL" id="OWY32179.1"/>
    </source>
</evidence>
<reference evidence="1 2" key="1">
    <citation type="journal article" date="2010" name="Int. J. Syst. Evol. Microbiol.">
        <title>Reclassification of Herbaspirillum putei as a later heterotypic synonym of Herbaspirillum huttiense, with the description of H. huttiense subsp. huttiense subsp. nov. and H. huttiense subsp. putei subsp. nov., comb. nov., and description of Herbaspirillum aquaticum sp. nov.</title>
        <authorList>
            <person name="Dobritsa A.P."/>
            <person name="Reddy M.C."/>
            <person name="Samadpour M."/>
        </authorList>
    </citation>
    <scope>NUCLEOTIDE SEQUENCE [LARGE SCALE GENOMIC DNA]</scope>
    <source>
        <strain evidence="1 2">IEH 4430</strain>
    </source>
</reference>
<organism evidence="1 2">
    <name type="scientific">Herbaspirillum aquaticum</name>
    <dbReference type="NCBI Taxonomy" id="568783"/>
    <lineage>
        <taxon>Bacteria</taxon>
        <taxon>Pseudomonadati</taxon>
        <taxon>Pseudomonadota</taxon>
        <taxon>Betaproteobacteria</taxon>
        <taxon>Burkholderiales</taxon>
        <taxon>Oxalobacteraceae</taxon>
        <taxon>Herbaspirillum</taxon>
    </lineage>
</organism>
<comment type="caution">
    <text evidence="1">The sequence shown here is derived from an EMBL/GenBank/DDBJ whole genome shotgun (WGS) entry which is preliminary data.</text>
</comment>
<dbReference type="EMBL" id="NJGV01000029">
    <property type="protein sequence ID" value="OWY32179.1"/>
    <property type="molecule type" value="Genomic_DNA"/>
</dbReference>
<dbReference type="AlphaFoldDB" id="A0A225SN82"/>
<name>A0A225SN82_9BURK</name>
<gene>
    <name evidence="1" type="ORF">CEJ45_22895</name>
</gene>
<sequence>MDWFRWMKGKYRKVIPGAAFFVQSAWASSSLCGRFRDAALFPPVEQATALPLQERSVCRIDIALRQLRNYLEFSRNVLALP</sequence>
<protein>
    <submittedName>
        <fullName evidence="1">Uncharacterized protein</fullName>
    </submittedName>
</protein>
<accession>A0A225SN82</accession>